<accession>A0A5A5RJZ1</accession>
<reference evidence="1 2" key="1">
    <citation type="submission" date="2018-09" db="EMBL/GenBank/DDBJ databases">
        <title>Evolutionary history of phycoerythrin pigmentation in the water bloom-forming cyanobacterium Microcystis aeruginosa.</title>
        <authorList>
            <person name="Tanabe Y."/>
            <person name="Tanabe Y."/>
            <person name="Yamaguchi H."/>
        </authorList>
    </citation>
    <scope>NUCLEOTIDE SEQUENCE [LARGE SCALE GENOMIC DNA]</scope>
    <source>
        <strain evidence="1 2">NIES-2519</strain>
    </source>
</reference>
<comment type="caution">
    <text evidence="1">The sequence shown here is derived from an EMBL/GenBank/DDBJ whole genome shotgun (WGS) entry which is preliminary data.</text>
</comment>
<dbReference type="Proteomes" id="UP000323569">
    <property type="component" value="Unassembled WGS sequence"/>
</dbReference>
<gene>
    <name evidence="1" type="ORF">MiYa_04199</name>
</gene>
<evidence type="ECO:0000313" key="1">
    <source>
        <dbReference type="EMBL" id="GCA72646.1"/>
    </source>
</evidence>
<dbReference type="AlphaFoldDB" id="A0A5A5RJZ1"/>
<dbReference type="EMBL" id="BHVO01000118">
    <property type="protein sequence ID" value="GCA72646.1"/>
    <property type="molecule type" value="Genomic_DNA"/>
</dbReference>
<organism evidence="1 2">
    <name type="scientific">Microcystis aeruginosa NIES-2519</name>
    <dbReference type="NCBI Taxonomy" id="2303981"/>
    <lineage>
        <taxon>Bacteria</taxon>
        <taxon>Bacillati</taxon>
        <taxon>Cyanobacteriota</taxon>
        <taxon>Cyanophyceae</taxon>
        <taxon>Oscillatoriophycideae</taxon>
        <taxon>Chroococcales</taxon>
        <taxon>Microcystaceae</taxon>
        <taxon>Microcystis</taxon>
    </lineage>
</organism>
<evidence type="ECO:0000313" key="2">
    <source>
        <dbReference type="Proteomes" id="UP000323569"/>
    </source>
</evidence>
<sequence length="81" mass="8889">MKTPGFEARFSQNLAPVGARKATKPLPCLHFTFIQPALINGNVFANQLLALGTLQTFNFLASLIFKKSLSWLASGQFTEFA</sequence>
<name>A0A5A5RJZ1_MICAE</name>
<proteinExistence type="predicted"/>
<protein>
    <submittedName>
        <fullName evidence="1">Uncharacterized protein</fullName>
    </submittedName>
</protein>